<dbReference type="SMART" id="SM00421">
    <property type="entry name" value="HTH_LUXR"/>
    <property type="match status" value="1"/>
</dbReference>
<keyword evidence="3" id="KW-0804">Transcription</keyword>
<evidence type="ECO:0000256" key="2">
    <source>
        <dbReference type="ARBA" id="ARBA00023125"/>
    </source>
</evidence>
<dbReference type="SUPFAM" id="SSF46894">
    <property type="entry name" value="C-terminal effector domain of the bipartite response regulators"/>
    <property type="match status" value="1"/>
</dbReference>
<sequence>MQPQRVKQQAARISRPQCPVSVEGLTGRDLDVIRRIYAGAANAEIASALFLTEGTVKNYVSSLYAKLGVRHRAEAVKLAAERRLI</sequence>
<dbReference type="PROSITE" id="PS00622">
    <property type="entry name" value="HTH_LUXR_1"/>
    <property type="match status" value="1"/>
</dbReference>
<gene>
    <name evidence="5" type="ORF">O9H85_29215</name>
</gene>
<evidence type="ECO:0000256" key="3">
    <source>
        <dbReference type="ARBA" id="ARBA00023163"/>
    </source>
</evidence>
<dbReference type="Proteomes" id="UP001527882">
    <property type="component" value="Unassembled WGS sequence"/>
</dbReference>
<dbReference type="CDD" id="cd06170">
    <property type="entry name" value="LuxR_C_like"/>
    <property type="match status" value="1"/>
</dbReference>
<evidence type="ECO:0000313" key="5">
    <source>
        <dbReference type="EMBL" id="MCZ8516398.1"/>
    </source>
</evidence>
<name>A0ABT4QHQ3_9BACL</name>
<keyword evidence="2" id="KW-0238">DNA-binding</keyword>
<proteinExistence type="predicted"/>
<dbReference type="PRINTS" id="PR00038">
    <property type="entry name" value="HTHLUXR"/>
</dbReference>
<dbReference type="PANTHER" id="PTHR44688">
    <property type="entry name" value="DNA-BINDING TRANSCRIPTIONAL ACTIVATOR DEVR_DOSR"/>
    <property type="match status" value="1"/>
</dbReference>
<evidence type="ECO:0000256" key="1">
    <source>
        <dbReference type="ARBA" id="ARBA00023015"/>
    </source>
</evidence>
<reference evidence="5 6" key="1">
    <citation type="submission" date="2022-12" db="EMBL/GenBank/DDBJ databases">
        <title>Draft genome sequence of Paenibacillus sp. dW9.</title>
        <authorList>
            <person name="Choi E.-W."/>
            <person name="Kim D.-U."/>
        </authorList>
    </citation>
    <scope>NUCLEOTIDE SEQUENCE [LARGE SCALE GENOMIC DNA]</scope>
    <source>
        <strain evidence="6">dW9</strain>
    </source>
</reference>
<protein>
    <submittedName>
        <fullName evidence="5">Helix-turn-helix transcriptional regulator</fullName>
    </submittedName>
</protein>
<dbReference type="RefSeq" id="WP_269884927.1">
    <property type="nucleotide sequence ID" value="NZ_JAQAGZ010000023.1"/>
</dbReference>
<accession>A0ABT4QHQ3</accession>
<dbReference type="InterPro" id="IPR016032">
    <property type="entry name" value="Sig_transdc_resp-reg_C-effctor"/>
</dbReference>
<dbReference type="Pfam" id="PF00196">
    <property type="entry name" value="GerE"/>
    <property type="match status" value="1"/>
</dbReference>
<dbReference type="InterPro" id="IPR036388">
    <property type="entry name" value="WH-like_DNA-bd_sf"/>
</dbReference>
<evidence type="ECO:0000259" key="4">
    <source>
        <dbReference type="PROSITE" id="PS50043"/>
    </source>
</evidence>
<comment type="caution">
    <text evidence="5">The sequence shown here is derived from an EMBL/GenBank/DDBJ whole genome shotgun (WGS) entry which is preliminary data.</text>
</comment>
<dbReference type="EMBL" id="JAQAGZ010000023">
    <property type="protein sequence ID" value="MCZ8516398.1"/>
    <property type="molecule type" value="Genomic_DNA"/>
</dbReference>
<evidence type="ECO:0000313" key="6">
    <source>
        <dbReference type="Proteomes" id="UP001527882"/>
    </source>
</evidence>
<dbReference type="InterPro" id="IPR000792">
    <property type="entry name" value="Tscrpt_reg_LuxR_C"/>
</dbReference>
<keyword evidence="1" id="KW-0805">Transcription regulation</keyword>
<dbReference type="PANTHER" id="PTHR44688:SF16">
    <property type="entry name" value="DNA-BINDING TRANSCRIPTIONAL ACTIVATOR DEVR_DOSR"/>
    <property type="match status" value="1"/>
</dbReference>
<feature type="domain" description="HTH luxR-type" evidence="4">
    <location>
        <begin position="18"/>
        <end position="83"/>
    </location>
</feature>
<dbReference type="PROSITE" id="PS50043">
    <property type="entry name" value="HTH_LUXR_2"/>
    <property type="match status" value="1"/>
</dbReference>
<organism evidence="5 6">
    <name type="scientific">Paenibacillus gyeongsangnamensis</name>
    <dbReference type="NCBI Taxonomy" id="3388067"/>
    <lineage>
        <taxon>Bacteria</taxon>
        <taxon>Bacillati</taxon>
        <taxon>Bacillota</taxon>
        <taxon>Bacilli</taxon>
        <taxon>Bacillales</taxon>
        <taxon>Paenibacillaceae</taxon>
        <taxon>Paenibacillus</taxon>
    </lineage>
</organism>
<keyword evidence="6" id="KW-1185">Reference proteome</keyword>
<dbReference type="Gene3D" id="1.10.10.10">
    <property type="entry name" value="Winged helix-like DNA-binding domain superfamily/Winged helix DNA-binding domain"/>
    <property type="match status" value="1"/>
</dbReference>